<proteinExistence type="predicted"/>
<protein>
    <submittedName>
        <fullName evidence="2">Uncharacterized protein</fullName>
    </submittedName>
</protein>
<accession>A0ABU6QA25</accession>
<sequence>MKIITLEEGEEYGDRWSSFSPASRQRKTTQRKKSTKRAGSAEEDGNAEDWRWEETRQTLTSVWCLGERFSGVTDRVGPSLIKLVWIPLPSKTRFDRLGSHQRQNREVVHETHKADNILLAGDGWQRKRRCKAIIHKDSRHIFPPPNLIRS</sequence>
<evidence type="ECO:0000313" key="2">
    <source>
        <dbReference type="EMBL" id="MED6108744.1"/>
    </source>
</evidence>
<keyword evidence="3" id="KW-1185">Reference proteome</keyword>
<dbReference type="Proteomes" id="UP001341840">
    <property type="component" value="Unassembled WGS sequence"/>
</dbReference>
<organism evidence="2 3">
    <name type="scientific">Stylosanthes scabra</name>
    <dbReference type="NCBI Taxonomy" id="79078"/>
    <lineage>
        <taxon>Eukaryota</taxon>
        <taxon>Viridiplantae</taxon>
        <taxon>Streptophyta</taxon>
        <taxon>Embryophyta</taxon>
        <taxon>Tracheophyta</taxon>
        <taxon>Spermatophyta</taxon>
        <taxon>Magnoliopsida</taxon>
        <taxon>eudicotyledons</taxon>
        <taxon>Gunneridae</taxon>
        <taxon>Pentapetalae</taxon>
        <taxon>rosids</taxon>
        <taxon>fabids</taxon>
        <taxon>Fabales</taxon>
        <taxon>Fabaceae</taxon>
        <taxon>Papilionoideae</taxon>
        <taxon>50 kb inversion clade</taxon>
        <taxon>dalbergioids sensu lato</taxon>
        <taxon>Dalbergieae</taxon>
        <taxon>Pterocarpus clade</taxon>
        <taxon>Stylosanthes</taxon>
    </lineage>
</organism>
<comment type="caution">
    <text evidence="2">The sequence shown here is derived from an EMBL/GenBank/DDBJ whole genome shotgun (WGS) entry which is preliminary data.</text>
</comment>
<gene>
    <name evidence="2" type="ORF">PIB30_026964</name>
</gene>
<feature type="region of interest" description="Disordered" evidence="1">
    <location>
        <begin position="1"/>
        <end position="52"/>
    </location>
</feature>
<evidence type="ECO:0000256" key="1">
    <source>
        <dbReference type="SAM" id="MobiDB-lite"/>
    </source>
</evidence>
<name>A0ABU6QA25_9FABA</name>
<dbReference type="EMBL" id="JASCZI010000103">
    <property type="protein sequence ID" value="MED6108744.1"/>
    <property type="molecule type" value="Genomic_DNA"/>
</dbReference>
<feature type="compositionally biased region" description="Basic residues" evidence="1">
    <location>
        <begin position="24"/>
        <end position="36"/>
    </location>
</feature>
<evidence type="ECO:0000313" key="3">
    <source>
        <dbReference type="Proteomes" id="UP001341840"/>
    </source>
</evidence>
<reference evidence="2 3" key="1">
    <citation type="journal article" date="2023" name="Plants (Basel)">
        <title>Bridging the Gap: Combining Genomics and Transcriptomics Approaches to Understand Stylosanthes scabra, an Orphan Legume from the Brazilian Caatinga.</title>
        <authorList>
            <person name="Ferreira-Neto J.R.C."/>
            <person name="da Silva M.D."/>
            <person name="Binneck E."/>
            <person name="de Melo N.F."/>
            <person name="da Silva R.H."/>
            <person name="de Melo A.L.T.M."/>
            <person name="Pandolfi V."/>
            <person name="Bustamante F.O."/>
            <person name="Brasileiro-Vidal A.C."/>
            <person name="Benko-Iseppon A.M."/>
        </authorList>
    </citation>
    <scope>NUCLEOTIDE SEQUENCE [LARGE SCALE GENOMIC DNA]</scope>
    <source>
        <tissue evidence="2">Leaves</tissue>
    </source>
</reference>